<evidence type="ECO:0000313" key="3">
    <source>
        <dbReference type="Proteomes" id="UP000007129"/>
    </source>
</evidence>
<proteinExistence type="predicted"/>
<dbReference type="InterPro" id="IPR052895">
    <property type="entry name" value="HetReg/Transcr_Mod"/>
</dbReference>
<sequence length="596" mass="68388">MRDRYLERRLWIDAVCINQEDNSEKNHQVPLMTKIYAEADRVLIYLGDHAENSREFLQALKVGERVQNNGLAKAALDFLSRPWFSRAWVVQEVAVAKKAFVTVETDRIPWEYLEPYRLRIFGFDAINRQGWVPAVLLQKGKKPIKDLPSLFDTARSCSSSRIHDRFYAFLGLLERPGDLDLIPDYDMPVDELFVSIAAQAVVKLSHLDVLVEAGDNRGPVRQKRLRNLHPGLIALINRYPEYYSERIHLRSVPTSRTVEYTEISTREIKELMALVEYPTSYQRGKQNDFADVVSDSWTTMEKKILQILNGSDQFMNPGSSSRLFSSLWHLGFEDYLELGYCAMQFARRFHAKKLPSRCKIPKIVIPLLRDAFYLDFLLVTLLQLPSNRIPNSEGGGIWLPSWVPDFRARRKLCTLSHWRPMVQIKPVHAMQSSRSAEVCGHSLKIKIVILDRIRLDDEKPPLEATIAAESHQVAFSARQLLKSVAASPSYAQRWEDMQEFCNGRSQTQTERSVAISPISARPWDAICILDGASVPFVLRPVDQETGKYFLIGECYLHGCNGPLAADDYWELIGKYRQYFPEATCAADLPWETIYLI</sequence>
<dbReference type="Pfam" id="PF06985">
    <property type="entry name" value="HET"/>
    <property type="match status" value="1"/>
</dbReference>
<dbReference type="InParanoid" id="K2QWL6"/>
<dbReference type="Proteomes" id="UP000007129">
    <property type="component" value="Unassembled WGS sequence"/>
</dbReference>
<organism evidence="2 3">
    <name type="scientific">Macrophomina phaseolina (strain MS6)</name>
    <name type="common">Charcoal rot fungus</name>
    <dbReference type="NCBI Taxonomy" id="1126212"/>
    <lineage>
        <taxon>Eukaryota</taxon>
        <taxon>Fungi</taxon>
        <taxon>Dikarya</taxon>
        <taxon>Ascomycota</taxon>
        <taxon>Pezizomycotina</taxon>
        <taxon>Dothideomycetes</taxon>
        <taxon>Dothideomycetes incertae sedis</taxon>
        <taxon>Botryosphaeriales</taxon>
        <taxon>Botryosphaeriaceae</taxon>
        <taxon>Macrophomina</taxon>
    </lineage>
</organism>
<dbReference type="OrthoDB" id="2157530at2759"/>
<dbReference type="EMBL" id="AHHD01000364">
    <property type="protein sequence ID" value="EKG14221.1"/>
    <property type="molecule type" value="Genomic_DNA"/>
</dbReference>
<dbReference type="PANTHER" id="PTHR24148">
    <property type="entry name" value="ANKYRIN REPEAT DOMAIN-CONTAINING PROTEIN 39 HOMOLOG-RELATED"/>
    <property type="match status" value="1"/>
</dbReference>
<evidence type="ECO:0000313" key="2">
    <source>
        <dbReference type="EMBL" id="EKG14221.1"/>
    </source>
</evidence>
<feature type="domain" description="Heterokaryon incompatibility" evidence="1">
    <location>
        <begin position="7"/>
        <end position="92"/>
    </location>
</feature>
<protein>
    <submittedName>
        <fullName evidence="2">Heterokaryon incompatibility</fullName>
    </submittedName>
</protein>
<dbReference type="HOGENOM" id="CLU_004184_7_0_1"/>
<dbReference type="Pfam" id="PF26639">
    <property type="entry name" value="Het-6_barrel"/>
    <property type="match status" value="1"/>
</dbReference>
<comment type="caution">
    <text evidence="2">The sequence shown here is derived from an EMBL/GenBank/DDBJ whole genome shotgun (WGS) entry which is preliminary data.</text>
</comment>
<dbReference type="STRING" id="1126212.K2QWL6"/>
<evidence type="ECO:0000259" key="1">
    <source>
        <dbReference type="Pfam" id="PF06985"/>
    </source>
</evidence>
<name>K2QWL6_MACPH</name>
<dbReference type="PANTHER" id="PTHR24148:SF73">
    <property type="entry name" value="HET DOMAIN PROTEIN (AFU_ORTHOLOGUE AFUA_8G01020)"/>
    <property type="match status" value="1"/>
</dbReference>
<accession>K2QWL6</accession>
<gene>
    <name evidence="2" type="ORF">MPH_08596</name>
</gene>
<reference evidence="2 3" key="1">
    <citation type="journal article" date="2012" name="BMC Genomics">
        <title>Tools to kill: Genome of one of the most destructive plant pathogenic fungi Macrophomina phaseolina.</title>
        <authorList>
            <person name="Islam M.S."/>
            <person name="Haque M.S."/>
            <person name="Islam M.M."/>
            <person name="Emdad E.M."/>
            <person name="Halim A."/>
            <person name="Hossen Q.M.M."/>
            <person name="Hossain M.Z."/>
            <person name="Ahmed B."/>
            <person name="Rahim S."/>
            <person name="Rahman M.S."/>
            <person name="Alam M.M."/>
            <person name="Hou S."/>
            <person name="Wan X."/>
            <person name="Saito J.A."/>
            <person name="Alam M."/>
        </authorList>
    </citation>
    <scope>NUCLEOTIDE SEQUENCE [LARGE SCALE GENOMIC DNA]</scope>
    <source>
        <strain evidence="2 3">MS6</strain>
    </source>
</reference>
<dbReference type="InterPro" id="IPR010730">
    <property type="entry name" value="HET"/>
</dbReference>
<dbReference type="VEuPathDB" id="FungiDB:MPH_08596"/>
<dbReference type="AlphaFoldDB" id="K2QWL6"/>